<keyword evidence="3" id="KW-1185">Reference proteome</keyword>
<organism evidence="1">
    <name type="scientific">Capitella teleta</name>
    <name type="common">Polychaete worm</name>
    <dbReference type="NCBI Taxonomy" id="283909"/>
    <lineage>
        <taxon>Eukaryota</taxon>
        <taxon>Metazoa</taxon>
        <taxon>Spiralia</taxon>
        <taxon>Lophotrochozoa</taxon>
        <taxon>Annelida</taxon>
        <taxon>Polychaeta</taxon>
        <taxon>Sedentaria</taxon>
        <taxon>Scolecida</taxon>
        <taxon>Capitellidae</taxon>
        <taxon>Capitella</taxon>
    </lineage>
</organism>
<dbReference type="HOGENOM" id="CLU_2518951_0_0_1"/>
<evidence type="ECO:0000313" key="1">
    <source>
        <dbReference type="EMBL" id="ELU06649.1"/>
    </source>
</evidence>
<evidence type="ECO:0000313" key="3">
    <source>
        <dbReference type="Proteomes" id="UP000014760"/>
    </source>
</evidence>
<accession>R7UJC3</accession>
<evidence type="ECO:0000313" key="2">
    <source>
        <dbReference type="EnsemblMetazoa" id="CapteP96677"/>
    </source>
</evidence>
<name>R7UJC3_CAPTE</name>
<feature type="non-terminal residue" evidence="1">
    <location>
        <position position="1"/>
    </location>
</feature>
<dbReference type="EnsemblMetazoa" id="CapteT96677">
    <property type="protein sequence ID" value="CapteP96677"/>
    <property type="gene ID" value="CapteG96677"/>
</dbReference>
<reference evidence="1 3" key="2">
    <citation type="journal article" date="2013" name="Nature">
        <title>Insights into bilaterian evolution from three spiralian genomes.</title>
        <authorList>
            <person name="Simakov O."/>
            <person name="Marletaz F."/>
            <person name="Cho S.J."/>
            <person name="Edsinger-Gonzales E."/>
            <person name="Havlak P."/>
            <person name="Hellsten U."/>
            <person name="Kuo D.H."/>
            <person name="Larsson T."/>
            <person name="Lv J."/>
            <person name="Arendt D."/>
            <person name="Savage R."/>
            <person name="Osoegawa K."/>
            <person name="de Jong P."/>
            <person name="Grimwood J."/>
            <person name="Chapman J.A."/>
            <person name="Shapiro H."/>
            <person name="Aerts A."/>
            <person name="Otillar R.P."/>
            <person name="Terry A.Y."/>
            <person name="Boore J.L."/>
            <person name="Grigoriev I.V."/>
            <person name="Lindberg D.R."/>
            <person name="Seaver E.C."/>
            <person name="Weisblat D.A."/>
            <person name="Putnam N.H."/>
            <person name="Rokhsar D.S."/>
        </authorList>
    </citation>
    <scope>NUCLEOTIDE SEQUENCE</scope>
    <source>
        <strain evidence="1 3">I ESC-2004</strain>
    </source>
</reference>
<dbReference type="EMBL" id="AMQN01001198">
    <property type="status" value="NOT_ANNOTATED_CDS"/>
    <property type="molecule type" value="Genomic_DNA"/>
</dbReference>
<reference evidence="3" key="1">
    <citation type="submission" date="2012-12" db="EMBL/GenBank/DDBJ databases">
        <authorList>
            <person name="Hellsten U."/>
            <person name="Grimwood J."/>
            <person name="Chapman J.A."/>
            <person name="Shapiro H."/>
            <person name="Aerts A."/>
            <person name="Otillar R.P."/>
            <person name="Terry A.Y."/>
            <person name="Boore J.L."/>
            <person name="Simakov O."/>
            <person name="Marletaz F."/>
            <person name="Cho S.-J."/>
            <person name="Edsinger-Gonzales E."/>
            <person name="Havlak P."/>
            <person name="Kuo D.-H."/>
            <person name="Larsson T."/>
            <person name="Lv J."/>
            <person name="Arendt D."/>
            <person name="Savage R."/>
            <person name="Osoegawa K."/>
            <person name="de Jong P."/>
            <person name="Lindberg D.R."/>
            <person name="Seaver E.C."/>
            <person name="Weisblat D.A."/>
            <person name="Putnam N.H."/>
            <person name="Grigoriev I.V."/>
            <person name="Rokhsar D.S."/>
        </authorList>
    </citation>
    <scope>NUCLEOTIDE SEQUENCE</scope>
    <source>
        <strain evidence="3">I ESC-2004</strain>
    </source>
</reference>
<gene>
    <name evidence="1" type="ORF">CAPTEDRAFT_96677</name>
</gene>
<dbReference type="Proteomes" id="UP000014760">
    <property type="component" value="Unassembled WGS sequence"/>
</dbReference>
<dbReference type="AlphaFoldDB" id="R7UJC3"/>
<dbReference type="OrthoDB" id="410381at2759"/>
<dbReference type="EMBL" id="KB300511">
    <property type="protein sequence ID" value="ELU06649.1"/>
    <property type="molecule type" value="Genomic_DNA"/>
</dbReference>
<sequence>FLIYMNDLEMCSGLFHILNYADDSTLMSTLKAFDSNEELINRELSNVNEWLLSNKLSMNISKTKYMIFHQPKKNANPPNIVIDGN</sequence>
<protein>
    <recommendedName>
        <fullName evidence="4">Reverse transcriptase domain-containing protein</fullName>
    </recommendedName>
</protein>
<reference evidence="2" key="3">
    <citation type="submission" date="2015-06" db="UniProtKB">
        <authorList>
            <consortium name="EnsemblMetazoa"/>
        </authorList>
    </citation>
    <scope>IDENTIFICATION</scope>
</reference>
<evidence type="ECO:0008006" key="4">
    <source>
        <dbReference type="Google" id="ProtNLM"/>
    </source>
</evidence>
<proteinExistence type="predicted"/>